<evidence type="ECO:0000256" key="3">
    <source>
        <dbReference type="ARBA" id="ARBA00023163"/>
    </source>
</evidence>
<sequence>MPTPKPGIPVRGSTTGRPIMALFDLLGRRWTMRILWELSQRPCTFRELQQQCEQMSSSVLNTRLGELRDSGLLSQHELGYSLSPSGQTLMQLIAPLRTWADQWQASLPDTPTT</sequence>
<comment type="caution">
    <text evidence="5">The sequence shown here is derived from an EMBL/GenBank/DDBJ whole genome shotgun (WGS) entry which is preliminary data.</text>
</comment>
<dbReference type="RefSeq" id="WP_168877292.1">
    <property type="nucleotide sequence ID" value="NZ_JABAIM010000002.1"/>
</dbReference>
<dbReference type="InterPro" id="IPR036388">
    <property type="entry name" value="WH-like_DNA-bd_sf"/>
</dbReference>
<dbReference type="GO" id="GO:0003677">
    <property type="term" value="F:DNA binding"/>
    <property type="evidence" value="ECO:0007669"/>
    <property type="project" value="UniProtKB-KW"/>
</dbReference>
<keyword evidence="1" id="KW-0805">Transcription regulation</keyword>
<evidence type="ECO:0000259" key="4">
    <source>
        <dbReference type="PROSITE" id="PS51118"/>
    </source>
</evidence>
<keyword evidence="2" id="KW-0238">DNA-binding</keyword>
<gene>
    <name evidence="5" type="ORF">HF682_10750</name>
</gene>
<dbReference type="PROSITE" id="PS51118">
    <property type="entry name" value="HTH_HXLR"/>
    <property type="match status" value="1"/>
</dbReference>
<keyword evidence="3" id="KW-0804">Transcription</keyword>
<dbReference type="InterPro" id="IPR002577">
    <property type="entry name" value="HTH_HxlR"/>
</dbReference>
<organism evidence="5 6">
    <name type="scientific">Leeia aquatica</name>
    <dbReference type="NCBI Taxonomy" id="2725557"/>
    <lineage>
        <taxon>Bacteria</taxon>
        <taxon>Pseudomonadati</taxon>
        <taxon>Pseudomonadota</taxon>
        <taxon>Betaproteobacteria</taxon>
        <taxon>Neisseriales</taxon>
        <taxon>Leeiaceae</taxon>
        <taxon>Leeia</taxon>
    </lineage>
</organism>
<evidence type="ECO:0000256" key="2">
    <source>
        <dbReference type="ARBA" id="ARBA00023125"/>
    </source>
</evidence>
<dbReference type="Proteomes" id="UP000587991">
    <property type="component" value="Unassembled WGS sequence"/>
</dbReference>
<name>A0A847RWV4_9NEIS</name>
<evidence type="ECO:0000256" key="1">
    <source>
        <dbReference type="ARBA" id="ARBA00023015"/>
    </source>
</evidence>
<accession>A0A847RWV4</accession>
<dbReference type="EMBL" id="JABAIM010000002">
    <property type="protein sequence ID" value="NLR75640.1"/>
    <property type="molecule type" value="Genomic_DNA"/>
</dbReference>
<feature type="domain" description="HTH hxlR-type" evidence="4">
    <location>
        <begin position="17"/>
        <end position="108"/>
    </location>
</feature>
<dbReference type="CDD" id="cd00090">
    <property type="entry name" value="HTH_ARSR"/>
    <property type="match status" value="1"/>
</dbReference>
<dbReference type="Pfam" id="PF01638">
    <property type="entry name" value="HxlR"/>
    <property type="match status" value="1"/>
</dbReference>
<dbReference type="InterPro" id="IPR036390">
    <property type="entry name" value="WH_DNA-bd_sf"/>
</dbReference>
<dbReference type="AlphaFoldDB" id="A0A847RWV4"/>
<keyword evidence="6" id="KW-1185">Reference proteome</keyword>
<dbReference type="PANTHER" id="PTHR33204:SF37">
    <property type="entry name" value="HTH-TYPE TRANSCRIPTIONAL REGULATOR YODB"/>
    <property type="match status" value="1"/>
</dbReference>
<dbReference type="InterPro" id="IPR011991">
    <property type="entry name" value="ArsR-like_HTH"/>
</dbReference>
<evidence type="ECO:0000313" key="6">
    <source>
        <dbReference type="Proteomes" id="UP000587991"/>
    </source>
</evidence>
<dbReference type="GO" id="GO:0006355">
    <property type="term" value="P:regulation of DNA-templated transcription"/>
    <property type="evidence" value="ECO:0007669"/>
    <property type="project" value="UniProtKB-ARBA"/>
</dbReference>
<reference evidence="5 6" key="1">
    <citation type="submission" date="2020-04" db="EMBL/GenBank/DDBJ databases">
        <title>Draft genome of Leeia sp. IMCC25680.</title>
        <authorList>
            <person name="Song J."/>
            <person name="Cho J.-C."/>
        </authorList>
    </citation>
    <scope>NUCLEOTIDE SEQUENCE [LARGE SCALE GENOMIC DNA]</scope>
    <source>
        <strain evidence="5 6">IMCC25680</strain>
    </source>
</reference>
<dbReference type="SUPFAM" id="SSF46785">
    <property type="entry name" value="Winged helix' DNA-binding domain"/>
    <property type="match status" value="1"/>
</dbReference>
<protein>
    <submittedName>
        <fullName evidence="5">Helix-turn-helix transcriptional regulator</fullName>
    </submittedName>
</protein>
<proteinExistence type="predicted"/>
<dbReference type="Gene3D" id="1.10.10.10">
    <property type="entry name" value="Winged helix-like DNA-binding domain superfamily/Winged helix DNA-binding domain"/>
    <property type="match status" value="1"/>
</dbReference>
<evidence type="ECO:0000313" key="5">
    <source>
        <dbReference type="EMBL" id="NLR75640.1"/>
    </source>
</evidence>
<dbReference type="PANTHER" id="PTHR33204">
    <property type="entry name" value="TRANSCRIPTIONAL REGULATOR, MARR FAMILY"/>
    <property type="match status" value="1"/>
</dbReference>